<reference evidence="15" key="1">
    <citation type="submission" date="2020-11" db="EMBL/GenBank/DDBJ databases">
        <authorList>
            <consortium name="DOE Joint Genome Institute"/>
            <person name="Ahrendt S."/>
            <person name="Riley R."/>
            <person name="Andreopoulos W."/>
            <person name="Labutti K."/>
            <person name="Pangilinan J."/>
            <person name="Ruiz-Duenas F.J."/>
            <person name="Barrasa J.M."/>
            <person name="Sanchez-Garcia M."/>
            <person name="Camarero S."/>
            <person name="Miyauchi S."/>
            <person name="Serrano A."/>
            <person name="Linde D."/>
            <person name="Babiker R."/>
            <person name="Drula E."/>
            <person name="Ayuso-Fernandez I."/>
            <person name="Pacheco R."/>
            <person name="Padilla G."/>
            <person name="Ferreira P."/>
            <person name="Barriuso J."/>
            <person name="Kellner H."/>
            <person name="Castanera R."/>
            <person name="Alfaro M."/>
            <person name="Ramirez L."/>
            <person name="Pisabarro A.G."/>
            <person name="Kuo A."/>
            <person name="Tritt A."/>
            <person name="Lipzen A."/>
            <person name="He G."/>
            <person name="Yan M."/>
            <person name="Ng V."/>
            <person name="Cullen D."/>
            <person name="Martin F."/>
            <person name="Rosso M.-N."/>
            <person name="Henrissat B."/>
            <person name="Hibbett D."/>
            <person name="Martinez A.T."/>
            <person name="Grigoriev I.V."/>
        </authorList>
    </citation>
    <scope>NUCLEOTIDE SEQUENCE</scope>
    <source>
        <strain evidence="15">AH 40177</strain>
    </source>
</reference>
<dbReference type="SMART" id="SM00320">
    <property type="entry name" value="WD40"/>
    <property type="match status" value="7"/>
</dbReference>
<gene>
    <name evidence="15" type="ORF">BDP27DRAFT_1310117</name>
</gene>
<feature type="repeat" description="WD" evidence="11">
    <location>
        <begin position="98"/>
        <end position="139"/>
    </location>
</feature>
<evidence type="ECO:0000313" key="16">
    <source>
        <dbReference type="Proteomes" id="UP000772434"/>
    </source>
</evidence>
<dbReference type="FunFam" id="2.130.10.10:FF:000010">
    <property type="entry name" value="Coatomer subunit alpha"/>
    <property type="match status" value="1"/>
</dbReference>
<evidence type="ECO:0000256" key="5">
    <source>
        <dbReference type="ARBA" id="ARBA00022737"/>
    </source>
</evidence>
<keyword evidence="16" id="KW-1185">Reference proteome</keyword>
<dbReference type="AlphaFoldDB" id="A0A9P5QC33"/>
<feature type="repeat" description="WD" evidence="11">
    <location>
        <begin position="140"/>
        <end position="174"/>
    </location>
</feature>
<dbReference type="PROSITE" id="PS50082">
    <property type="entry name" value="WD_REPEATS_2"/>
    <property type="match status" value="6"/>
</dbReference>
<dbReference type="CDD" id="cd22948">
    <property type="entry name" value="Coatomer_WDAD_alpha"/>
    <property type="match status" value="1"/>
</dbReference>
<dbReference type="GO" id="GO:0006888">
    <property type="term" value="P:endoplasmic reticulum to Golgi vesicle-mediated transport"/>
    <property type="evidence" value="ECO:0007669"/>
    <property type="project" value="InterPro"/>
</dbReference>
<evidence type="ECO:0000256" key="4">
    <source>
        <dbReference type="ARBA" id="ARBA00022574"/>
    </source>
</evidence>
<evidence type="ECO:0000256" key="8">
    <source>
        <dbReference type="ARBA" id="ARBA00023034"/>
    </source>
</evidence>
<keyword evidence="5" id="KW-0677">Repeat</keyword>
<dbReference type="InterPro" id="IPR016391">
    <property type="entry name" value="Coatomer_asu"/>
</dbReference>
<dbReference type="PROSITE" id="PS00678">
    <property type="entry name" value="WD_REPEATS_1"/>
    <property type="match status" value="3"/>
</dbReference>
<keyword evidence="9 10" id="KW-0472">Membrane</keyword>
<dbReference type="Gene3D" id="1.25.40.470">
    <property type="match status" value="1"/>
</dbReference>
<feature type="repeat" description="WD" evidence="11">
    <location>
        <begin position="12"/>
        <end position="53"/>
    </location>
</feature>
<dbReference type="PANTHER" id="PTHR19876">
    <property type="entry name" value="COATOMER"/>
    <property type="match status" value="1"/>
</dbReference>
<dbReference type="Gene3D" id="2.130.10.10">
    <property type="entry name" value="YVTN repeat-like/Quinoprotein amine dehydrogenase"/>
    <property type="match status" value="1"/>
</dbReference>
<proteinExistence type="predicted"/>
<dbReference type="InterPro" id="IPR047312">
    <property type="entry name" value="Coatomer_alpha_WD-assoc_reg"/>
</dbReference>
<feature type="repeat" description="WD" evidence="11">
    <location>
        <begin position="201"/>
        <end position="242"/>
    </location>
</feature>
<dbReference type="PRINTS" id="PR00320">
    <property type="entry name" value="GPROTEINBRPT"/>
</dbReference>
<name>A0A9P5QC33_9AGAR</name>
<evidence type="ECO:0000256" key="11">
    <source>
        <dbReference type="PROSITE-ProRule" id="PRU00221"/>
    </source>
</evidence>
<comment type="subunit">
    <text evidence="10">Oligomeric complex that consists of at least the alpha, beta, beta', gamma, delta, epsilon and zeta subunits.</text>
</comment>
<sequence length="1213" mass="135201">MSGSGSVMLTKFESKSNRVKGLAFHPTQPLLAAGLHNGSIQLWNYRMGVLVDRFEEHEGPVRAVHFHPSRALLVSGADDYKIKVWDIRPQNRRCLFTLHGHLDYIRTTQFHHEMPWIISCSDDQTIRIWNSTSRNCIAVLTGHSHYVMSAFFHAKDDLVVSASMDQTVRVWDISGLRKGSSNSGPGNFETFDTFSTVKYVLEGHDRGVNYAVFHQTLPLILSAADDRTIKIWRMSETKAWEVDQCRGHFNNVSAAIFHPKNELILSCGEDKTIRVWDLAKRACIQTFRRENDRFWDLTAHPNLNLFAAGHDSGLIVFKLERERPAFAVHQNTLYYVRDKYVRAYDFETASDIGLLSVRRFGSPYMPPRTLSFNPAENAVLMTISSDNGMYELSTLPKPSSTQGGDLKDSGFDGKKGSGTSAIFVARNRFAVLNKTTQVIEVRDTSNSVVKTIKPPVQTNDIFYGGTSCLILSSTSSVVLYDIQQQKTLAEINSPPVKYVWWNADNSLVALQSKHTITIATRNFTSHSLIHETIRIKSGAWDDAGVFIYSTLNHIKYCLSQGDHGVICTLDNPVYLTRVKGKTIYCLDRSARPRTITFDPTEYRFKLALLKNNYEEMLYIIKTSTLLGQSIIAYLQQKGFPEIALHFVQDTKTRFELAIECGNLDVAVETAETIDRPECWERLAQQALKQGNHKIVEKAYQKTKNFDKLSFLYLATGSADKLSKMQKIADARGNPMSRFHNALYAGDVMSRISVLRDVGMYPLAYLTAKSHGLEDLAEEILEAAGLSPADVDDVPAFGASTRKPPPVINPTADHIWPSLSTGENFFDRALASGSLENGIEPSYVNGDATAGSLAALDDWAKDEEVHEEIDPEEGGWDLDAGGEFAASHEVQEEAEVEEELGAGATPGVSEVEHWVKNSPLAPDHVAAGSFDTAMQLLNRQLGVVNFEHLKPLFLTIYRSSHTYLSPVASLPPLQLHIRRNPSESSPSRVLPVATRSLQSIRSEFAEGARDVAGNRLTNAQVTFRSVLRALLLVVLTSDDEAKQWRELVTTTREYLLGVSIELERRRVAQEEPDNFQRNLELAAYFTHCQLQPVHLQIALRSAITAFTKAKNSAHAARFAKRLLDLKPDAKVAAIARQRVADGERNPRNAVEISYDEFTAFEICGASFTAIYKGSPSVQCPYTNASFLPQFKGSLDPLTELTEIGAPASGLPAPW</sequence>
<keyword evidence="8 10" id="KW-0333">Golgi apparatus</keyword>
<evidence type="ECO:0000256" key="2">
    <source>
        <dbReference type="ARBA" id="ARBA00022448"/>
    </source>
</evidence>
<dbReference type="InterPro" id="IPR050844">
    <property type="entry name" value="Coatomer_complex_subunit"/>
</dbReference>
<dbReference type="GO" id="GO:0006886">
    <property type="term" value="P:intracellular protein transport"/>
    <property type="evidence" value="ECO:0007669"/>
    <property type="project" value="UniProtKB-UniRule"/>
</dbReference>
<feature type="repeat" description="WD" evidence="11">
    <location>
        <begin position="245"/>
        <end position="286"/>
    </location>
</feature>
<evidence type="ECO:0000256" key="3">
    <source>
        <dbReference type="ARBA" id="ARBA00022490"/>
    </source>
</evidence>
<dbReference type="GO" id="GO:0030126">
    <property type="term" value="C:COPI vesicle coat"/>
    <property type="evidence" value="ECO:0007669"/>
    <property type="project" value="UniProtKB-UniRule"/>
</dbReference>
<dbReference type="GO" id="GO:0000139">
    <property type="term" value="C:Golgi membrane"/>
    <property type="evidence" value="ECO:0007669"/>
    <property type="project" value="UniProtKB-SubCell"/>
</dbReference>
<protein>
    <recommendedName>
        <fullName evidence="10">Coatomer subunit alpha</fullName>
    </recommendedName>
</protein>
<dbReference type="InterPro" id="IPR020472">
    <property type="entry name" value="WD40_PAC1"/>
</dbReference>
<dbReference type="InterPro" id="IPR006692">
    <property type="entry name" value="Beta-prop_COPA/B_2nd"/>
</dbReference>
<comment type="caution">
    <text evidence="15">The sequence shown here is derived from an EMBL/GenBank/DDBJ whole genome shotgun (WGS) entry which is preliminary data.</text>
</comment>
<dbReference type="GO" id="GO:0006890">
    <property type="term" value="P:retrograde vesicle-mediated transport, Golgi to endoplasmic reticulum"/>
    <property type="evidence" value="ECO:0007669"/>
    <property type="project" value="TreeGrafter"/>
</dbReference>
<dbReference type="PROSITE" id="PS50294">
    <property type="entry name" value="WD_REPEATS_REGION"/>
    <property type="match status" value="6"/>
</dbReference>
<dbReference type="FunFam" id="1.25.40.470:FF:000002">
    <property type="entry name" value="Coatomer subunit alpha"/>
    <property type="match status" value="1"/>
</dbReference>
<comment type="subcellular location">
    <subcellularLocation>
        <location evidence="10">Cytoplasm</location>
    </subcellularLocation>
    <subcellularLocation>
        <location evidence="1 10">Golgi apparatus membrane</location>
        <topology evidence="1 10">Peripheral membrane protein</topology>
        <orientation evidence="1">Cytoplasmic side</orientation>
    </subcellularLocation>
</comment>
<dbReference type="GO" id="GO:0006891">
    <property type="term" value="P:intra-Golgi vesicle-mediated transport"/>
    <property type="evidence" value="ECO:0007669"/>
    <property type="project" value="TreeGrafter"/>
</dbReference>
<dbReference type="InterPro" id="IPR036322">
    <property type="entry name" value="WD40_repeat_dom_sf"/>
</dbReference>
<dbReference type="PANTHER" id="PTHR19876:SF1">
    <property type="entry name" value="COATOMER SUBUNIT ALPHA"/>
    <property type="match status" value="1"/>
</dbReference>
<feature type="repeat" description="WD" evidence="11">
    <location>
        <begin position="54"/>
        <end position="88"/>
    </location>
</feature>
<keyword evidence="4 11" id="KW-0853">WD repeat</keyword>
<organism evidence="15 16">
    <name type="scientific">Rhodocollybia butyracea</name>
    <dbReference type="NCBI Taxonomy" id="206335"/>
    <lineage>
        <taxon>Eukaryota</taxon>
        <taxon>Fungi</taxon>
        <taxon>Dikarya</taxon>
        <taxon>Basidiomycota</taxon>
        <taxon>Agaricomycotina</taxon>
        <taxon>Agaricomycetes</taxon>
        <taxon>Agaricomycetidae</taxon>
        <taxon>Agaricales</taxon>
        <taxon>Marasmiineae</taxon>
        <taxon>Omphalotaceae</taxon>
        <taxon>Rhodocollybia</taxon>
    </lineage>
</organism>
<dbReference type="SUPFAM" id="SSF50978">
    <property type="entry name" value="WD40 repeat-like"/>
    <property type="match status" value="1"/>
</dbReference>
<feature type="domain" description="COPA/B TPR" evidence="14">
    <location>
        <begin position="628"/>
        <end position="772"/>
    </location>
</feature>
<dbReference type="Pfam" id="PF06957">
    <property type="entry name" value="COPI_C"/>
    <property type="match status" value="1"/>
</dbReference>
<dbReference type="OrthoDB" id="10261470at2759"/>
<keyword evidence="2 10" id="KW-0813">Transport</keyword>
<evidence type="ECO:0000256" key="10">
    <source>
        <dbReference type="PIRNR" id="PIRNR003354"/>
    </source>
</evidence>
<evidence type="ECO:0000256" key="6">
    <source>
        <dbReference type="ARBA" id="ARBA00022892"/>
    </source>
</evidence>
<dbReference type="InterPro" id="IPR010714">
    <property type="entry name" value="Coatomer_asu_C"/>
</dbReference>
<dbReference type="InterPro" id="IPR019775">
    <property type="entry name" value="WD40_repeat_CS"/>
</dbReference>
<dbReference type="SUPFAM" id="SSF82171">
    <property type="entry name" value="DPP6 N-terminal domain-like"/>
    <property type="match status" value="1"/>
</dbReference>
<evidence type="ECO:0000256" key="7">
    <source>
        <dbReference type="ARBA" id="ARBA00022927"/>
    </source>
</evidence>
<evidence type="ECO:0000256" key="9">
    <source>
        <dbReference type="ARBA" id="ARBA00023136"/>
    </source>
</evidence>
<evidence type="ECO:0000259" key="12">
    <source>
        <dbReference type="Pfam" id="PF04053"/>
    </source>
</evidence>
<evidence type="ECO:0000259" key="13">
    <source>
        <dbReference type="Pfam" id="PF06957"/>
    </source>
</evidence>
<evidence type="ECO:0000259" key="14">
    <source>
        <dbReference type="Pfam" id="PF23953"/>
    </source>
</evidence>
<feature type="domain" description="Coatomer alpha subunit C-terminal" evidence="13">
    <location>
        <begin position="860"/>
        <end position="1209"/>
    </location>
</feature>
<dbReference type="CDD" id="cd00200">
    <property type="entry name" value="WD40"/>
    <property type="match status" value="1"/>
</dbReference>
<dbReference type="EMBL" id="JADNRY010000001">
    <property type="protein sequence ID" value="KAF9078748.1"/>
    <property type="molecule type" value="Genomic_DNA"/>
</dbReference>
<keyword evidence="3 10" id="KW-0963">Cytoplasm</keyword>
<dbReference type="InterPro" id="IPR001680">
    <property type="entry name" value="WD40_rpt"/>
</dbReference>
<dbReference type="Pfam" id="PF23953">
    <property type="entry name" value="TPR_COPA_B"/>
    <property type="match status" value="1"/>
</dbReference>
<dbReference type="Pfam" id="PF04053">
    <property type="entry name" value="B-prop_COPA_B_2nd"/>
    <property type="match status" value="1"/>
</dbReference>
<dbReference type="GO" id="GO:0005198">
    <property type="term" value="F:structural molecule activity"/>
    <property type="evidence" value="ECO:0007669"/>
    <property type="project" value="InterPro"/>
</dbReference>
<dbReference type="InterPro" id="IPR015943">
    <property type="entry name" value="WD40/YVTN_repeat-like_dom_sf"/>
</dbReference>
<dbReference type="Proteomes" id="UP000772434">
    <property type="component" value="Unassembled WGS sequence"/>
</dbReference>
<dbReference type="Pfam" id="PF00400">
    <property type="entry name" value="WD40"/>
    <property type="match status" value="6"/>
</dbReference>
<keyword evidence="7 10" id="KW-0653">Protein transport</keyword>
<evidence type="ECO:0000256" key="1">
    <source>
        <dbReference type="ARBA" id="ARBA00004255"/>
    </source>
</evidence>
<evidence type="ECO:0000313" key="15">
    <source>
        <dbReference type="EMBL" id="KAF9078748.1"/>
    </source>
</evidence>
<dbReference type="InterPro" id="IPR056176">
    <property type="entry name" value="TPR_COPA_B"/>
</dbReference>
<accession>A0A9P5QC33</accession>
<dbReference type="PIRSF" id="PIRSF003354">
    <property type="entry name" value="Coatomer_alpha_subunit"/>
    <property type="match status" value="1"/>
</dbReference>
<keyword evidence="6 10" id="KW-0931">ER-Golgi transport</keyword>
<comment type="function">
    <text evidence="10">The coatomer is a cytosolic protein complex that binds to dilysine motifs and reversibly associates with Golgi non-clathrin-coated vesicles, which further mediate biosynthetic protein transport from the ER, via the Golgi up to the trans Golgi network.</text>
</comment>
<feature type="domain" description="COPA/B second beta-propeller" evidence="12">
    <location>
        <begin position="339"/>
        <end position="587"/>
    </location>
</feature>